<evidence type="ECO:0000256" key="9">
    <source>
        <dbReference type="ARBA" id="ARBA00022842"/>
    </source>
</evidence>
<evidence type="ECO:0000256" key="2">
    <source>
        <dbReference type="ARBA" id="ARBA00008663"/>
    </source>
</evidence>
<evidence type="ECO:0000256" key="8">
    <source>
        <dbReference type="ARBA" id="ARBA00022840"/>
    </source>
</evidence>
<keyword evidence="5" id="KW-0479">Metal-binding</keyword>
<dbReference type="InterPro" id="IPR015813">
    <property type="entry name" value="Pyrv/PenolPyrv_kinase-like_dom"/>
</dbReference>
<dbReference type="EC" id="2.7.1.40" evidence="3"/>
<reference evidence="13 14" key="1">
    <citation type="submission" date="2006-02" db="EMBL/GenBank/DDBJ databases">
        <authorList>
            <person name="Pinhassi J."/>
            <person name="Pedros-Alio C."/>
            <person name="Ferriera S."/>
            <person name="Johnson J."/>
            <person name="Kravitz S."/>
            <person name="Halpern A."/>
            <person name="Remington K."/>
            <person name="Beeson K."/>
            <person name="Tran B."/>
            <person name="Rogers Y.-H."/>
            <person name="Friedman R."/>
            <person name="Venter J.C."/>
        </authorList>
    </citation>
    <scope>NUCLEOTIDE SEQUENCE [LARGE SCALE GENOMIC DNA]</scope>
    <source>
        <strain evidence="13 14">MED297</strain>
    </source>
</reference>
<comment type="caution">
    <text evidence="13">The sequence shown here is derived from an EMBL/GenBank/DDBJ whole genome shotgun (WGS) entry which is preliminary data.</text>
</comment>
<dbReference type="EMBL" id="AAOE01000036">
    <property type="protein sequence ID" value="EAR07651.1"/>
    <property type="molecule type" value="Genomic_DNA"/>
</dbReference>
<dbReference type="PANTHER" id="PTHR11817">
    <property type="entry name" value="PYRUVATE KINASE"/>
    <property type="match status" value="1"/>
</dbReference>
<protein>
    <recommendedName>
        <fullName evidence="3">pyruvate kinase</fullName>
        <ecNumber evidence="3">2.7.1.40</ecNumber>
    </recommendedName>
</protein>
<keyword evidence="11 13" id="KW-0670">Pyruvate</keyword>
<dbReference type="Gene3D" id="3.20.20.60">
    <property type="entry name" value="Phosphoenolpyruvate-binding domains"/>
    <property type="match status" value="1"/>
</dbReference>
<evidence type="ECO:0000256" key="6">
    <source>
        <dbReference type="ARBA" id="ARBA00022741"/>
    </source>
</evidence>
<dbReference type="SUPFAM" id="SSF51621">
    <property type="entry name" value="Phosphoenolpyruvate/pyruvate domain"/>
    <property type="match status" value="1"/>
</dbReference>
<dbReference type="Proteomes" id="UP000005953">
    <property type="component" value="Unassembled WGS sequence"/>
</dbReference>
<evidence type="ECO:0000256" key="10">
    <source>
        <dbReference type="ARBA" id="ARBA00023152"/>
    </source>
</evidence>
<gene>
    <name evidence="13" type="ORF">MED297_17617</name>
</gene>
<name>A4BJS6_9GAMM</name>
<evidence type="ECO:0000259" key="12">
    <source>
        <dbReference type="Pfam" id="PF00224"/>
    </source>
</evidence>
<organism evidence="13 14">
    <name type="scientific">Reinekea blandensis MED297</name>
    <dbReference type="NCBI Taxonomy" id="314283"/>
    <lineage>
        <taxon>Bacteria</taxon>
        <taxon>Pseudomonadati</taxon>
        <taxon>Pseudomonadota</taxon>
        <taxon>Gammaproteobacteria</taxon>
        <taxon>Oceanospirillales</taxon>
        <taxon>Saccharospirillaceae</taxon>
        <taxon>Reinekea</taxon>
    </lineage>
</organism>
<dbReference type="HOGENOM" id="CLU_2746247_0_0_6"/>
<evidence type="ECO:0000256" key="5">
    <source>
        <dbReference type="ARBA" id="ARBA00022723"/>
    </source>
</evidence>
<evidence type="ECO:0000313" key="14">
    <source>
        <dbReference type="Proteomes" id="UP000005953"/>
    </source>
</evidence>
<comment type="similarity">
    <text evidence="2">Belongs to the pyruvate kinase family.</text>
</comment>
<dbReference type="UniPathway" id="UPA00109">
    <property type="reaction ID" value="UER00188"/>
</dbReference>
<dbReference type="AlphaFoldDB" id="A4BJS6"/>
<evidence type="ECO:0000256" key="4">
    <source>
        <dbReference type="ARBA" id="ARBA00022679"/>
    </source>
</evidence>
<dbReference type="GO" id="GO:0000287">
    <property type="term" value="F:magnesium ion binding"/>
    <property type="evidence" value="ECO:0007669"/>
    <property type="project" value="InterPro"/>
</dbReference>
<sequence length="71" mass="7920">MLAKLVQAGMNVMRLNFSHGDYDEHGARIQNIREVSKELGKKVAVLLDTKGPEIRTMSLEDGDVLLEARPN</sequence>
<keyword evidence="9" id="KW-0460">Magnesium</keyword>
<dbReference type="InterPro" id="IPR001697">
    <property type="entry name" value="Pyr_Knase"/>
</dbReference>
<keyword evidence="8" id="KW-0067">ATP-binding</keyword>
<evidence type="ECO:0000313" key="13">
    <source>
        <dbReference type="EMBL" id="EAR07651.1"/>
    </source>
</evidence>
<dbReference type="GO" id="GO:0030955">
    <property type="term" value="F:potassium ion binding"/>
    <property type="evidence" value="ECO:0007669"/>
    <property type="project" value="InterPro"/>
</dbReference>
<dbReference type="GO" id="GO:0005524">
    <property type="term" value="F:ATP binding"/>
    <property type="evidence" value="ECO:0007669"/>
    <property type="project" value="UniProtKB-KW"/>
</dbReference>
<keyword evidence="7 13" id="KW-0418">Kinase</keyword>
<evidence type="ECO:0000256" key="7">
    <source>
        <dbReference type="ARBA" id="ARBA00022777"/>
    </source>
</evidence>
<keyword evidence="14" id="KW-1185">Reference proteome</keyword>
<keyword evidence="4" id="KW-0808">Transferase</keyword>
<keyword evidence="10" id="KW-0324">Glycolysis</keyword>
<comment type="pathway">
    <text evidence="1">Carbohydrate degradation; glycolysis; pyruvate from D-glyceraldehyde 3-phosphate: step 5/5.</text>
</comment>
<evidence type="ECO:0000256" key="11">
    <source>
        <dbReference type="ARBA" id="ARBA00023317"/>
    </source>
</evidence>
<evidence type="ECO:0000256" key="1">
    <source>
        <dbReference type="ARBA" id="ARBA00004997"/>
    </source>
</evidence>
<dbReference type="Pfam" id="PF00224">
    <property type="entry name" value="PK"/>
    <property type="match status" value="1"/>
</dbReference>
<dbReference type="InterPro" id="IPR040442">
    <property type="entry name" value="Pyrv_kinase-like_dom_sf"/>
</dbReference>
<dbReference type="GO" id="GO:0016301">
    <property type="term" value="F:kinase activity"/>
    <property type="evidence" value="ECO:0007669"/>
    <property type="project" value="UniProtKB-KW"/>
</dbReference>
<feature type="non-terminal residue" evidence="13">
    <location>
        <position position="71"/>
    </location>
</feature>
<evidence type="ECO:0000256" key="3">
    <source>
        <dbReference type="ARBA" id="ARBA00012142"/>
    </source>
</evidence>
<dbReference type="STRING" id="314283.MED297_17617"/>
<dbReference type="InterPro" id="IPR015793">
    <property type="entry name" value="Pyrv_Knase_brl"/>
</dbReference>
<accession>A4BJS6</accession>
<dbReference type="GO" id="GO:0004743">
    <property type="term" value="F:pyruvate kinase activity"/>
    <property type="evidence" value="ECO:0007669"/>
    <property type="project" value="UniProtKB-EC"/>
</dbReference>
<keyword evidence="6" id="KW-0547">Nucleotide-binding</keyword>
<proteinExistence type="inferred from homology"/>
<feature type="domain" description="Pyruvate kinase barrel" evidence="12">
    <location>
        <begin position="1"/>
        <end position="64"/>
    </location>
</feature>